<feature type="transmembrane region" description="Helical" evidence="8">
    <location>
        <begin position="140"/>
        <end position="160"/>
    </location>
</feature>
<dbReference type="SUPFAM" id="SSF81345">
    <property type="entry name" value="ABC transporter involved in vitamin B12 uptake, BtuC"/>
    <property type="match status" value="1"/>
</dbReference>
<feature type="transmembrane region" description="Helical" evidence="8">
    <location>
        <begin position="166"/>
        <end position="185"/>
    </location>
</feature>
<keyword evidence="6 8" id="KW-1133">Transmembrane helix</keyword>
<dbReference type="PANTHER" id="PTHR30472:SF24">
    <property type="entry name" value="FERRIC ENTEROBACTIN TRANSPORT SYSTEM PERMEASE PROTEIN FEPG"/>
    <property type="match status" value="1"/>
</dbReference>
<feature type="transmembrane region" description="Helical" evidence="8">
    <location>
        <begin position="350"/>
        <end position="370"/>
    </location>
</feature>
<dbReference type="InterPro" id="IPR037294">
    <property type="entry name" value="ABC_BtuC-like"/>
</dbReference>
<dbReference type="Pfam" id="PF01032">
    <property type="entry name" value="FecCD"/>
    <property type="match status" value="1"/>
</dbReference>
<evidence type="ECO:0000256" key="6">
    <source>
        <dbReference type="ARBA" id="ARBA00022989"/>
    </source>
</evidence>
<evidence type="ECO:0000256" key="4">
    <source>
        <dbReference type="ARBA" id="ARBA00022475"/>
    </source>
</evidence>
<comment type="similarity">
    <text evidence="2">Belongs to the binding-protein-dependent transport system permease family. FecCD subfamily.</text>
</comment>
<feature type="transmembrane region" description="Helical" evidence="8">
    <location>
        <begin position="283"/>
        <end position="305"/>
    </location>
</feature>
<evidence type="ECO:0000256" key="5">
    <source>
        <dbReference type="ARBA" id="ARBA00022692"/>
    </source>
</evidence>
<keyword evidence="5 8" id="KW-0812">Transmembrane</keyword>
<keyword evidence="3" id="KW-0813">Transport</keyword>
<gene>
    <name evidence="9" type="ORF">GCM10023220_66290</name>
</gene>
<dbReference type="CDD" id="cd06550">
    <property type="entry name" value="TM_ABC_iron-siderophores_like"/>
    <property type="match status" value="1"/>
</dbReference>
<dbReference type="Proteomes" id="UP001501265">
    <property type="component" value="Unassembled WGS sequence"/>
</dbReference>
<evidence type="ECO:0000256" key="1">
    <source>
        <dbReference type="ARBA" id="ARBA00004651"/>
    </source>
</evidence>
<accession>A0ABP9D3F4</accession>
<protein>
    <submittedName>
        <fullName evidence="9">Iron chelate uptake ABC transporter family permease subunit</fullName>
    </submittedName>
</protein>
<evidence type="ECO:0000256" key="2">
    <source>
        <dbReference type="ARBA" id="ARBA00007935"/>
    </source>
</evidence>
<feature type="transmembrane region" description="Helical" evidence="8">
    <location>
        <begin position="55"/>
        <end position="75"/>
    </location>
</feature>
<evidence type="ECO:0000256" key="8">
    <source>
        <dbReference type="SAM" id="Phobius"/>
    </source>
</evidence>
<evidence type="ECO:0000256" key="7">
    <source>
        <dbReference type="ARBA" id="ARBA00023136"/>
    </source>
</evidence>
<reference evidence="10" key="1">
    <citation type="journal article" date="2019" name="Int. J. Syst. Evol. Microbiol.">
        <title>The Global Catalogue of Microorganisms (GCM) 10K type strain sequencing project: providing services to taxonomists for standard genome sequencing and annotation.</title>
        <authorList>
            <consortium name="The Broad Institute Genomics Platform"/>
            <consortium name="The Broad Institute Genome Sequencing Center for Infectious Disease"/>
            <person name="Wu L."/>
            <person name="Ma J."/>
        </authorList>
    </citation>
    <scope>NUCLEOTIDE SEQUENCE [LARGE SCALE GENOMIC DNA]</scope>
    <source>
        <strain evidence="10">JCM 18081</strain>
    </source>
</reference>
<feature type="transmembrane region" description="Helical" evidence="8">
    <location>
        <begin position="110"/>
        <end position="128"/>
    </location>
</feature>
<keyword evidence="4" id="KW-1003">Cell membrane</keyword>
<evidence type="ECO:0000256" key="3">
    <source>
        <dbReference type="ARBA" id="ARBA00022448"/>
    </source>
</evidence>
<comment type="caution">
    <text evidence="9">The sequence shown here is derived from an EMBL/GenBank/DDBJ whole genome shotgun (WGS) entry which is preliminary data.</text>
</comment>
<proteinExistence type="inferred from homology"/>
<feature type="transmembrane region" description="Helical" evidence="8">
    <location>
        <begin position="240"/>
        <end position="262"/>
    </location>
</feature>
<evidence type="ECO:0000313" key="10">
    <source>
        <dbReference type="Proteomes" id="UP001501265"/>
    </source>
</evidence>
<feature type="transmembrane region" description="Helical" evidence="8">
    <location>
        <begin position="192"/>
        <end position="214"/>
    </location>
</feature>
<dbReference type="PANTHER" id="PTHR30472">
    <property type="entry name" value="FERRIC ENTEROBACTIN TRANSPORT SYSTEM PERMEASE PROTEIN"/>
    <property type="match status" value="1"/>
</dbReference>
<dbReference type="Gene3D" id="1.10.3470.10">
    <property type="entry name" value="ABC transporter involved in vitamin B12 uptake, BtuC"/>
    <property type="match status" value="1"/>
</dbReference>
<keyword evidence="10" id="KW-1185">Reference proteome</keyword>
<dbReference type="EMBL" id="BAABIG010000089">
    <property type="protein sequence ID" value="GAA4823483.1"/>
    <property type="molecule type" value="Genomic_DNA"/>
</dbReference>
<evidence type="ECO:0000313" key="9">
    <source>
        <dbReference type="EMBL" id="GAA4823483.1"/>
    </source>
</evidence>
<feature type="transmembrane region" description="Helical" evidence="8">
    <location>
        <begin position="325"/>
        <end position="343"/>
    </location>
</feature>
<dbReference type="InterPro" id="IPR000522">
    <property type="entry name" value="ABC_transptr_permease_BtuC"/>
</dbReference>
<name>A0ABP9D3F4_9ACTN</name>
<keyword evidence="7 8" id="KW-0472">Membrane</keyword>
<comment type="subcellular location">
    <subcellularLocation>
        <location evidence="1">Cell membrane</location>
        <topology evidence="1">Multi-pass membrane protein</topology>
    </subcellularLocation>
</comment>
<sequence>MSPVQNGPVRGQAVPDETVRNRTGAKATAAATVRVDMRRGLLRAGRWSLRFDTRAVLVCAVLAVTAALAMVLAVGTGTYELSPAEVVRTLFGDGPPGAGFVVLDLRLPRAVVAALVGFAMGAAGAVFQSLTRNPLGSPDVIGFGNGASAGALVAIIVLDAGAAQTALGAVLGGLATAAAVYLLAWKRGVHGYRLVLVGIGASSVLGAATSFLFVRADIGKAAQAASWMIGSLNARDWNDVTVVGLGLVALLPVILVCARRLTLLEMGDDTAAALGVPPERTRLVLLSAGTGLTALAVAAAGPIPFVALAAPQLARRVTRASGPGVLPAAWMGAFLLTAADLVTQRVTGSALLPVGVLTGVAGGIYLAWLLTAERRGARL</sequence>
<organism evidence="9 10">
    <name type="scientific">Streptomyces ziwulingensis</name>
    <dbReference type="NCBI Taxonomy" id="1045501"/>
    <lineage>
        <taxon>Bacteria</taxon>
        <taxon>Bacillati</taxon>
        <taxon>Actinomycetota</taxon>
        <taxon>Actinomycetes</taxon>
        <taxon>Kitasatosporales</taxon>
        <taxon>Streptomycetaceae</taxon>
        <taxon>Streptomyces</taxon>
    </lineage>
</organism>